<dbReference type="GO" id="GO:0008193">
    <property type="term" value="F:tRNA guanylyltransferase activity"/>
    <property type="evidence" value="ECO:0007669"/>
    <property type="project" value="UniProtKB-EC"/>
</dbReference>
<dbReference type="InterPro" id="IPR007537">
    <property type="entry name" value="tRNAHis_GuaTrfase_Thg1"/>
</dbReference>
<protein>
    <recommendedName>
        <fullName evidence="4">Probable tRNA(His) guanylyltransferase</fullName>
        <ecNumber evidence="3">2.7.7.79</ecNumber>
    </recommendedName>
    <alternativeName>
        <fullName evidence="12">tRNA-histidine guanylyltransferase</fullName>
    </alternativeName>
</protein>
<evidence type="ECO:0000259" key="17">
    <source>
        <dbReference type="Pfam" id="PF04446"/>
    </source>
</evidence>
<dbReference type="FunFam" id="3.30.70.3000:FF:000001">
    <property type="entry name" value="tRNA(His) guanylyltransferase"/>
    <property type="match status" value="1"/>
</dbReference>
<evidence type="ECO:0000256" key="2">
    <source>
        <dbReference type="ARBA" id="ARBA00010113"/>
    </source>
</evidence>
<dbReference type="Gene3D" id="3.30.70.3000">
    <property type="match status" value="1"/>
</dbReference>
<sequence>MKVLSLFAGTLSKVVHGANSPLRNFSSSVMAKSKFEYVKGFEEDRKCLPNCWIVVRIDGRSFTRFSDVHKFEKPNDRRALELMTRAASYVMEELKEISLAFGTSDEYSFIFRKDAQLYNRRRDKIMSTVNSLFSSAFVFHWTSFFGFVKLLYPPAFDARVVLYPTDANLRDYLSWRQADVHINNLYNTAFWTLVKKGNLTPQQAQERLKNTLASHKNEILFKEFDINYNNEPPLFRKGTTLVRKLVQTPPDNKLKQFIIPLNVDIIGEEFWKENPEIIGMKSIQIYSKKGDEVGYMVSSKLPTTHENIEPTVPQNQEPSSA</sequence>
<dbReference type="PANTHER" id="PTHR12729">
    <property type="entry name" value="TRNA(HIS) GUANYLYLTRANSFERASE-RELATED"/>
    <property type="match status" value="1"/>
</dbReference>
<evidence type="ECO:0000259" key="18">
    <source>
        <dbReference type="Pfam" id="PF14413"/>
    </source>
</evidence>
<evidence type="ECO:0000256" key="11">
    <source>
        <dbReference type="ARBA" id="ARBA00023134"/>
    </source>
</evidence>
<comment type="subunit">
    <text evidence="15">Homotetramer. Interacts with MFN1 and MFN2; functions as a guanyl-nucleotide exchange factor/GEF for MFN2 and also probably MFN1.</text>
</comment>
<evidence type="ECO:0000256" key="16">
    <source>
        <dbReference type="SAM" id="MobiDB-lite"/>
    </source>
</evidence>
<dbReference type="EC" id="2.7.7.79" evidence="3"/>
<keyword evidence="11" id="KW-0342">GTP-binding</keyword>
<evidence type="ECO:0000256" key="4">
    <source>
        <dbReference type="ARBA" id="ARBA00022310"/>
    </source>
</evidence>
<evidence type="ECO:0000256" key="12">
    <source>
        <dbReference type="ARBA" id="ARBA00032480"/>
    </source>
</evidence>
<dbReference type="Pfam" id="PF14413">
    <property type="entry name" value="Thg1C"/>
    <property type="match status" value="1"/>
</dbReference>
<feature type="domain" description="tRNAHis guanylyltransferase catalytic" evidence="17">
    <location>
        <begin position="35"/>
        <end position="164"/>
    </location>
</feature>
<keyword evidence="5" id="KW-0808">Transferase</keyword>
<comment type="cofactor">
    <cofactor evidence="1">
        <name>Mg(2+)</name>
        <dbReference type="ChEBI" id="CHEBI:18420"/>
    </cofactor>
</comment>
<proteinExistence type="inferred from homology"/>
<gene>
    <name evidence="19" type="ORF">BEMITA_LOCUS352</name>
</gene>
<keyword evidence="7" id="KW-0548">Nucleotidyltransferase</keyword>
<keyword evidence="9" id="KW-0547">Nucleotide-binding</keyword>
<keyword evidence="10" id="KW-0460">Magnesium</keyword>
<comment type="catalytic activity">
    <reaction evidence="13">
        <text>a 5'-end ribonucleotide-tRNA(His) + GTP + ATP + H2O = a 5'-end phospho-guanosine-ribonucleotide-tRNA(His) + AMP + 2 diphosphate + H(+)</text>
        <dbReference type="Rhea" id="RHEA:54564"/>
        <dbReference type="Rhea" id="RHEA-COMP:14193"/>
        <dbReference type="Rhea" id="RHEA-COMP:14917"/>
        <dbReference type="ChEBI" id="CHEBI:15377"/>
        <dbReference type="ChEBI" id="CHEBI:15378"/>
        <dbReference type="ChEBI" id="CHEBI:30616"/>
        <dbReference type="ChEBI" id="CHEBI:33019"/>
        <dbReference type="ChEBI" id="CHEBI:37565"/>
        <dbReference type="ChEBI" id="CHEBI:138282"/>
        <dbReference type="ChEBI" id="CHEBI:141847"/>
        <dbReference type="ChEBI" id="CHEBI:456215"/>
        <dbReference type="EC" id="2.7.7.79"/>
    </reaction>
</comment>
<dbReference type="Proteomes" id="UP001152759">
    <property type="component" value="Chromosome 1"/>
</dbReference>
<feature type="domain" description="Thg1 C-terminal" evidence="18">
    <location>
        <begin position="168"/>
        <end position="248"/>
    </location>
</feature>
<dbReference type="GO" id="GO:0005525">
    <property type="term" value="F:GTP binding"/>
    <property type="evidence" value="ECO:0007669"/>
    <property type="project" value="UniProtKB-KW"/>
</dbReference>
<dbReference type="InterPro" id="IPR024956">
    <property type="entry name" value="tRNAHis_GuaTrfase_cat"/>
</dbReference>
<accession>A0A9N9ZW87</accession>
<feature type="compositionally biased region" description="Polar residues" evidence="16">
    <location>
        <begin position="312"/>
        <end position="321"/>
    </location>
</feature>
<evidence type="ECO:0000256" key="3">
    <source>
        <dbReference type="ARBA" id="ARBA00012511"/>
    </source>
</evidence>
<evidence type="ECO:0000256" key="8">
    <source>
        <dbReference type="ARBA" id="ARBA00022723"/>
    </source>
</evidence>
<dbReference type="InterPro" id="IPR025845">
    <property type="entry name" value="Thg1_C_dom"/>
</dbReference>
<dbReference type="InterPro" id="IPR038469">
    <property type="entry name" value="tRNAHis_GuaTrfase_Thg1_sf"/>
</dbReference>
<evidence type="ECO:0000256" key="13">
    <source>
        <dbReference type="ARBA" id="ARBA00047281"/>
    </source>
</evidence>
<evidence type="ECO:0000256" key="15">
    <source>
        <dbReference type="ARBA" id="ARBA00065710"/>
    </source>
</evidence>
<dbReference type="PANTHER" id="PTHR12729:SF6">
    <property type="entry name" value="TRNA(HIS) GUANYLYLTRANSFERASE-RELATED"/>
    <property type="match status" value="1"/>
</dbReference>
<keyword evidence="8" id="KW-0479">Metal-binding</keyword>
<keyword evidence="6" id="KW-0819">tRNA processing</keyword>
<evidence type="ECO:0000256" key="1">
    <source>
        <dbReference type="ARBA" id="ARBA00001946"/>
    </source>
</evidence>
<dbReference type="KEGG" id="btab:109036128"/>
<name>A0A9N9ZW87_BEMTA</name>
<evidence type="ECO:0000256" key="7">
    <source>
        <dbReference type="ARBA" id="ARBA00022695"/>
    </source>
</evidence>
<dbReference type="GO" id="GO:0006400">
    <property type="term" value="P:tRNA modification"/>
    <property type="evidence" value="ECO:0007669"/>
    <property type="project" value="InterPro"/>
</dbReference>
<evidence type="ECO:0000313" key="19">
    <source>
        <dbReference type="EMBL" id="CAH0380617.1"/>
    </source>
</evidence>
<dbReference type="EMBL" id="OU963862">
    <property type="protein sequence ID" value="CAH0380617.1"/>
    <property type="molecule type" value="Genomic_DNA"/>
</dbReference>
<dbReference type="GO" id="GO:0000287">
    <property type="term" value="F:magnesium ion binding"/>
    <property type="evidence" value="ECO:0007669"/>
    <property type="project" value="InterPro"/>
</dbReference>
<dbReference type="Pfam" id="PF04446">
    <property type="entry name" value="Thg1"/>
    <property type="match status" value="1"/>
</dbReference>
<evidence type="ECO:0000256" key="6">
    <source>
        <dbReference type="ARBA" id="ARBA00022694"/>
    </source>
</evidence>
<keyword evidence="20" id="KW-1185">Reference proteome</keyword>
<evidence type="ECO:0000256" key="9">
    <source>
        <dbReference type="ARBA" id="ARBA00022741"/>
    </source>
</evidence>
<evidence type="ECO:0000256" key="5">
    <source>
        <dbReference type="ARBA" id="ARBA00022679"/>
    </source>
</evidence>
<comment type="similarity">
    <text evidence="2">Belongs to the tRNA(His) guanylyltransferase family.</text>
</comment>
<reference evidence="19" key="1">
    <citation type="submission" date="2021-12" db="EMBL/GenBank/DDBJ databases">
        <authorList>
            <person name="King R."/>
        </authorList>
    </citation>
    <scope>NUCLEOTIDE SEQUENCE</scope>
</reference>
<dbReference type="AlphaFoldDB" id="A0A9N9ZW87"/>
<evidence type="ECO:0000256" key="14">
    <source>
        <dbReference type="ARBA" id="ARBA00058346"/>
    </source>
</evidence>
<comment type="function">
    <text evidence="14">Adds a GMP to the 5'-end of tRNA(His) after transcription and RNase P cleavage. This step is essential for proper recognition of the tRNA and for the fidelity of protein synthesis. Also functions as a guanyl-nucleotide exchange factor/GEF for the MFN1 and MFN2 mitofusins thereby regulating mitochondrial fusion. By regulating both mitochondrial dynamics and bioenergetic function, it contributes to cell survival following oxidative stress.</text>
</comment>
<feature type="region of interest" description="Disordered" evidence="16">
    <location>
        <begin position="302"/>
        <end position="321"/>
    </location>
</feature>
<evidence type="ECO:0000313" key="20">
    <source>
        <dbReference type="Proteomes" id="UP001152759"/>
    </source>
</evidence>
<organism evidence="19 20">
    <name type="scientific">Bemisia tabaci</name>
    <name type="common">Sweetpotato whitefly</name>
    <name type="synonym">Aleurodes tabaci</name>
    <dbReference type="NCBI Taxonomy" id="7038"/>
    <lineage>
        <taxon>Eukaryota</taxon>
        <taxon>Metazoa</taxon>
        <taxon>Ecdysozoa</taxon>
        <taxon>Arthropoda</taxon>
        <taxon>Hexapoda</taxon>
        <taxon>Insecta</taxon>
        <taxon>Pterygota</taxon>
        <taxon>Neoptera</taxon>
        <taxon>Paraneoptera</taxon>
        <taxon>Hemiptera</taxon>
        <taxon>Sternorrhyncha</taxon>
        <taxon>Aleyrodoidea</taxon>
        <taxon>Aleyrodidae</taxon>
        <taxon>Aleyrodinae</taxon>
        <taxon>Bemisia</taxon>
    </lineage>
</organism>
<evidence type="ECO:0000256" key="10">
    <source>
        <dbReference type="ARBA" id="ARBA00022842"/>
    </source>
</evidence>